<evidence type="ECO:0000313" key="2">
    <source>
        <dbReference type="Proteomes" id="UP000515800"/>
    </source>
</evidence>
<dbReference type="Pfam" id="PF08922">
    <property type="entry name" value="DUF1905"/>
    <property type="match status" value="1"/>
</dbReference>
<accession>A0A7G9T7L8</accession>
<keyword evidence="2" id="KW-1185">Reference proteome</keyword>
<reference evidence="1 2" key="1">
    <citation type="submission" date="2020-08" db="EMBL/GenBank/DDBJ databases">
        <title>Genome sequence of Weissella diestrammenae KACC 16890T.</title>
        <authorList>
            <person name="Hyun D.-W."/>
            <person name="Bae J.-W."/>
        </authorList>
    </citation>
    <scope>NUCLEOTIDE SEQUENCE [LARGE SCALE GENOMIC DNA]</scope>
    <source>
        <strain evidence="1 2">KACC 16890</strain>
    </source>
</reference>
<proteinExistence type="predicted"/>
<dbReference type="Gene3D" id="2.40.30.100">
    <property type="entry name" value="AF2212/PG0164-like"/>
    <property type="match status" value="1"/>
</dbReference>
<dbReference type="SUPFAM" id="SSF141694">
    <property type="entry name" value="AF2212/PG0164-like"/>
    <property type="match status" value="1"/>
</dbReference>
<dbReference type="Proteomes" id="UP000515800">
    <property type="component" value="Chromosome"/>
</dbReference>
<organism evidence="1 2">
    <name type="scientific">Weissella diestrammenae</name>
    <dbReference type="NCBI Taxonomy" id="1162633"/>
    <lineage>
        <taxon>Bacteria</taxon>
        <taxon>Bacillati</taxon>
        <taxon>Bacillota</taxon>
        <taxon>Bacilli</taxon>
        <taxon>Lactobacillales</taxon>
        <taxon>Lactobacillaceae</taxon>
        <taxon>Weissella</taxon>
    </lineage>
</organism>
<protein>
    <submittedName>
        <fullName evidence="1">DUF1905 domain-containing protein</fullName>
    </submittedName>
</protein>
<sequence length="96" mass="10468">MNNKTYTFLATIQSATVGKGGAYMAFPYDIREKFGKGRLKVQVMFDGISYQGSIVNMGVKNPDGSICYIIGILKSIRQALNKKVGDQVCVTVVPIT</sequence>
<dbReference type="AlphaFoldDB" id="A0A7G9T7L8"/>
<dbReference type="InterPro" id="IPR015018">
    <property type="entry name" value="DUF1905"/>
</dbReference>
<dbReference type="InterPro" id="IPR037079">
    <property type="entry name" value="AF2212/PG0164-like_sf"/>
</dbReference>
<dbReference type="KEGG" id="wdi:H9L19_04840"/>
<dbReference type="EMBL" id="CP060724">
    <property type="protein sequence ID" value="QNN76093.1"/>
    <property type="molecule type" value="Genomic_DNA"/>
</dbReference>
<gene>
    <name evidence="1" type="ORF">H9L19_04840</name>
</gene>
<name>A0A7G9T7L8_9LACO</name>
<evidence type="ECO:0000313" key="1">
    <source>
        <dbReference type="EMBL" id="QNN76093.1"/>
    </source>
</evidence>